<dbReference type="InterPro" id="IPR037151">
    <property type="entry name" value="AlkB-like_sf"/>
</dbReference>
<sequence length="184" mass="20871">MDRIDVPKDFNAMQCNSLQPRDTCYVATPGLTELTYSGYQPHAYSWDDYPPLKDMLDAVKRKRSNGGKHYVGWHSEDEKLYGPTPEIASLTFGCERDFVLKKKPCKKPCEAIPKEIGFTLCPSARKLKPHALIDLWSEQVSVSMLEDNKLAQKCVADFGYLELPSAKGCISLDPHSKLQLYTFY</sequence>
<comment type="similarity">
    <text evidence="1">Belongs to the alkB family.</text>
</comment>
<organism evidence="3 4">
    <name type="scientific">Phaseolus coccineus</name>
    <name type="common">Scarlet runner bean</name>
    <name type="synonym">Phaseolus multiflorus</name>
    <dbReference type="NCBI Taxonomy" id="3886"/>
    <lineage>
        <taxon>Eukaryota</taxon>
        <taxon>Viridiplantae</taxon>
        <taxon>Streptophyta</taxon>
        <taxon>Embryophyta</taxon>
        <taxon>Tracheophyta</taxon>
        <taxon>Spermatophyta</taxon>
        <taxon>Magnoliopsida</taxon>
        <taxon>eudicotyledons</taxon>
        <taxon>Gunneridae</taxon>
        <taxon>Pentapetalae</taxon>
        <taxon>rosids</taxon>
        <taxon>fabids</taxon>
        <taxon>Fabales</taxon>
        <taxon>Fabaceae</taxon>
        <taxon>Papilionoideae</taxon>
        <taxon>50 kb inversion clade</taxon>
        <taxon>NPAAA clade</taxon>
        <taxon>indigoferoid/millettioid clade</taxon>
        <taxon>Phaseoleae</taxon>
        <taxon>Phaseolus</taxon>
    </lineage>
</organism>
<dbReference type="PANTHER" id="PTHR31573">
    <property type="entry name" value="ALPHA-KETOGLUTARATE-DEPENDENT DIOXYGENASE ALKB HOMOLOG 2"/>
    <property type="match status" value="1"/>
</dbReference>
<evidence type="ECO:0000256" key="1">
    <source>
        <dbReference type="ARBA" id="ARBA00007879"/>
    </source>
</evidence>
<reference evidence="3 4" key="1">
    <citation type="submission" date="2024-01" db="EMBL/GenBank/DDBJ databases">
        <title>The genomes of 5 underutilized Papilionoideae crops provide insights into root nodulation and disease resistanc.</title>
        <authorList>
            <person name="Jiang F."/>
        </authorList>
    </citation>
    <scope>NUCLEOTIDE SEQUENCE [LARGE SCALE GENOMIC DNA]</scope>
    <source>
        <strain evidence="3">JINMINGXINNONG_FW02</strain>
        <tissue evidence="3">Leaves</tissue>
    </source>
</reference>
<feature type="binding site" evidence="2">
    <location>
        <position position="77"/>
    </location>
    <ligand>
        <name>substrate</name>
    </ligand>
</feature>
<dbReference type="SUPFAM" id="SSF51197">
    <property type="entry name" value="Clavaminate synthase-like"/>
    <property type="match status" value="1"/>
</dbReference>
<dbReference type="PANTHER" id="PTHR31573:SF1">
    <property type="entry name" value="DNA OXIDATIVE DEMETHYLASE ALKBH2"/>
    <property type="match status" value="1"/>
</dbReference>
<dbReference type="Proteomes" id="UP001374584">
    <property type="component" value="Unassembled WGS sequence"/>
</dbReference>
<dbReference type="GO" id="GO:0006307">
    <property type="term" value="P:DNA alkylation repair"/>
    <property type="evidence" value="ECO:0007669"/>
    <property type="project" value="TreeGrafter"/>
</dbReference>
<dbReference type="InterPro" id="IPR032852">
    <property type="entry name" value="ALKBH2"/>
</dbReference>
<feature type="binding site" evidence="2">
    <location>
        <position position="74"/>
    </location>
    <ligand>
        <name>2-oxoglutarate</name>
        <dbReference type="ChEBI" id="CHEBI:16810"/>
    </ligand>
</feature>
<dbReference type="AlphaFoldDB" id="A0AAN9LAI5"/>
<comment type="caution">
    <text evidence="3">The sequence shown here is derived from an EMBL/GenBank/DDBJ whole genome shotgun (WGS) entry which is preliminary data.</text>
</comment>
<evidence type="ECO:0000313" key="3">
    <source>
        <dbReference type="EMBL" id="KAK7332457.1"/>
    </source>
</evidence>
<name>A0AAN9LAI5_PHACN</name>
<evidence type="ECO:0000256" key="2">
    <source>
        <dbReference type="PIRSR" id="PIRSR632852-1"/>
    </source>
</evidence>
<protein>
    <submittedName>
        <fullName evidence="3">Uncharacterized protein</fullName>
    </submittedName>
</protein>
<dbReference type="Gene3D" id="2.60.120.590">
    <property type="entry name" value="Alpha-ketoglutarate-dependent dioxygenase AlkB-like"/>
    <property type="match status" value="1"/>
</dbReference>
<dbReference type="GO" id="GO:0008198">
    <property type="term" value="F:ferrous iron binding"/>
    <property type="evidence" value="ECO:0007669"/>
    <property type="project" value="TreeGrafter"/>
</dbReference>
<gene>
    <name evidence="3" type="ORF">VNO80_29209</name>
</gene>
<evidence type="ECO:0000313" key="4">
    <source>
        <dbReference type="Proteomes" id="UP001374584"/>
    </source>
</evidence>
<dbReference type="GO" id="GO:0051747">
    <property type="term" value="F:cytosine C-5 DNA demethylase activity"/>
    <property type="evidence" value="ECO:0007669"/>
    <property type="project" value="TreeGrafter"/>
</dbReference>
<keyword evidence="4" id="KW-1185">Reference proteome</keyword>
<accession>A0AAN9LAI5</accession>
<dbReference type="GO" id="GO:0035516">
    <property type="term" value="F:broad specificity oxidative DNA demethylase activity"/>
    <property type="evidence" value="ECO:0007669"/>
    <property type="project" value="TreeGrafter"/>
</dbReference>
<proteinExistence type="inferred from homology"/>
<dbReference type="EMBL" id="JAYMYR010000011">
    <property type="protein sequence ID" value="KAK7332457.1"/>
    <property type="molecule type" value="Genomic_DNA"/>
</dbReference>